<dbReference type="SMR" id="A0A8H7DT42"/>
<keyword evidence="3 12" id="KW-0328">Glycosyltransferase</keyword>
<evidence type="ECO:0000313" key="15">
    <source>
        <dbReference type="EMBL" id="KAF7433671.1"/>
    </source>
</evidence>
<evidence type="ECO:0000256" key="7">
    <source>
        <dbReference type="ARBA" id="ARBA00022801"/>
    </source>
</evidence>
<comment type="similarity">
    <text evidence="2">Belongs to the glycosyl hydrolase 7 (cellulase C) family.</text>
</comment>
<keyword evidence="16" id="KW-1185">Reference proteome</keyword>
<comment type="similarity">
    <text evidence="12">Belongs to the PNP/MTAP phosphorylase family. MTAP subfamily.</text>
</comment>
<dbReference type="InterPro" id="IPR001722">
    <property type="entry name" value="Glyco_hydro_7"/>
</dbReference>
<dbReference type="Gene3D" id="3.40.50.1580">
    <property type="entry name" value="Nucleoside phosphorylase domain"/>
    <property type="match status" value="1"/>
</dbReference>
<keyword evidence="5 12" id="KW-0660">Purine salvage</keyword>
<dbReference type="RefSeq" id="XP_036633698.1">
    <property type="nucleotide sequence ID" value="XM_036775196.1"/>
</dbReference>
<protein>
    <recommendedName>
        <fullName evidence="12">S-methyl-5'-thioadenosine phosphorylase</fullName>
        <ecNumber evidence="12">2.4.2.28</ecNumber>
    </recommendedName>
    <alternativeName>
        <fullName evidence="12">5'-methylthioadenosine phosphorylase</fullName>
        <shortName evidence="12">MTA phosphorylase</shortName>
        <shortName evidence="12">MTAP</shortName>
        <shortName evidence="12">MTAPase</shortName>
    </alternativeName>
</protein>
<evidence type="ECO:0000313" key="16">
    <source>
        <dbReference type="Proteomes" id="UP000623687"/>
    </source>
</evidence>
<dbReference type="HAMAP" id="MF_01963">
    <property type="entry name" value="MTAP"/>
    <property type="match status" value="1"/>
</dbReference>
<comment type="subcellular location">
    <subcellularLocation>
        <location evidence="12">Cytoplasm</location>
    </subcellularLocation>
    <subcellularLocation>
        <location evidence="12">Nucleus</location>
    </subcellularLocation>
</comment>
<dbReference type="FunFam" id="3.40.50.1580:FF:000008">
    <property type="entry name" value="S-methyl-5'-thioadenosine phosphorylase"/>
    <property type="match status" value="1"/>
</dbReference>
<dbReference type="VEuPathDB" id="FungiDB:PC9H_005633"/>
<evidence type="ECO:0000256" key="3">
    <source>
        <dbReference type="ARBA" id="ARBA00022676"/>
    </source>
</evidence>
<evidence type="ECO:0000256" key="13">
    <source>
        <dbReference type="SAM" id="SignalP"/>
    </source>
</evidence>
<dbReference type="GO" id="GO:0016162">
    <property type="term" value="F:cellulose 1,4-beta-cellobiosidase activity"/>
    <property type="evidence" value="ECO:0007669"/>
    <property type="project" value="UniProtKB-EC"/>
</dbReference>
<dbReference type="PANTHER" id="PTHR33753:SF2">
    <property type="entry name" value="GLYCOSIDE HYDROLASE FAMILY 7 PROTEIN"/>
    <property type="match status" value="1"/>
</dbReference>
<reference evidence="15" key="1">
    <citation type="submission" date="2019-07" db="EMBL/GenBank/DDBJ databases">
        <authorList>
            <person name="Palmer J.M."/>
        </authorList>
    </citation>
    <scope>NUCLEOTIDE SEQUENCE</scope>
    <source>
        <strain evidence="15">PC9</strain>
    </source>
</reference>
<comment type="pathway">
    <text evidence="12">Amino-acid biosynthesis; L-methionine biosynthesis via salvage pathway; S-methyl-5-thio-alpha-D-ribose 1-phosphate from S-methyl-5'-thioadenosine (phosphorylase route): step 1/1.</text>
</comment>
<comment type="catalytic activity">
    <reaction evidence="12">
        <text>S-methyl-5'-thioadenosine + phosphate = 5-(methylsulfanyl)-alpha-D-ribose 1-phosphate + adenine</text>
        <dbReference type="Rhea" id="RHEA:11852"/>
        <dbReference type="ChEBI" id="CHEBI:16708"/>
        <dbReference type="ChEBI" id="CHEBI:17509"/>
        <dbReference type="ChEBI" id="CHEBI:43474"/>
        <dbReference type="ChEBI" id="CHEBI:58533"/>
        <dbReference type="EC" id="2.4.2.28"/>
    </reaction>
</comment>
<dbReference type="AlphaFoldDB" id="A0A8H7DT42"/>
<organism evidence="15 16">
    <name type="scientific">Pleurotus ostreatus</name>
    <name type="common">Oyster mushroom</name>
    <name type="synonym">White-rot fungus</name>
    <dbReference type="NCBI Taxonomy" id="5322"/>
    <lineage>
        <taxon>Eukaryota</taxon>
        <taxon>Fungi</taxon>
        <taxon>Dikarya</taxon>
        <taxon>Basidiomycota</taxon>
        <taxon>Agaricomycotina</taxon>
        <taxon>Agaricomycetes</taxon>
        <taxon>Agaricomycetidae</taxon>
        <taxon>Agaricales</taxon>
        <taxon>Pleurotineae</taxon>
        <taxon>Pleurotaceae</taxon>
        <taxon>Pleurotus</taxon>
    </lineage>
</organism>
<dbReference type="InterPro" id="IPR013320">
    <property type="entry name" value="ConA-like_dom_sf"/>
</dbReference>
<dbReference type="EMBL" id="JACETU010000003">
    <property type="protein sequence ID" value="KAF7433671.1"/>
    <property type="molecule type" value="Genomic_DNA"/>
</dbReference>
<dbReference type="EC" id="2.4.2.28" evidence="12"/>
<dbReference type="PANTHER" id="PTHR33753">
    <property type="entry name" value="1,4-BETA-D-GLUCAN CELLOBIOHYDROLASE B"/>
    <property type="match status" value="1"/>
</dbReference>
<dbReference type="CDD" id="cd09010">
    <property type="entry name" value="MTAP_SsMTAPII_like_MTIP"/>
    <property type="match status" value="1"/>
</dbReference>
<accession>A0A8H7DT42</accession>
<sequence>MFTPATCTLLFVASLAFAQQSGTLIPEFHPPITTKYCTNAGGCTAQSRSVVLDSNWRWAHTVSGFTSCYAGNTWDATVCPEPVMCAQNCALEGADYAATYGITTSSDAVRLNFVTVGPSGTNVGSRVFLMADANHYQIFKLPNKEISFDVDVSELPCGVVAGMYFVDMQADGGLSGFADNNAGARFGTGYCDSQCPRNVKWLNGEGNTLGWTPYSETDGKGRYGSCCQEMDIFQGNAYSSIGAAHPCSSSNQYRCQDEIECGERYDYTYAYENPCDKDGCEFNTYRLGNPSFFGPGGTVDTNHKFTVTTQFITDTGEDDGDVVEIRRSYKQNDNDIPVPFSSIVPPPESGMGTFGPYESITNNYCADLKQAFGEVPAFTYVGGLDNTITPSGRVLVMSISNDYYNRDATWLDSGAHGPCPAYNADDVELESPSARVVFSNIRFGEIGSDDEQLKFFALSAADDLSPSIVAGRGDQWELPTSLFTSNKRARHEEEHHQQPQSHQDVFGIRERQANAHRLHDLLGIDMVIVLIGVIGGSGLYHLDNLSIVKEVNPETPWGFPSSPIIICALPSGTKVAFLARHGQGHIHAPSAVPARANIAAFKSLGVRAILAFSAVGSLREEISPGSFVLPSQIIDRTKGVRPASFFEGTSIVAHAAFGDPFSNKLVHWLESRVQKALDAEGRGVQLFTGKTIVCMEGPQFSTRAESVMYRQWGGDLINMSVLPEAKLAREAELSYALVATATDYDSWRPQSEAVTAMEVFKTLQANADTSRHVCATILDELHEAIDNNAASEDADILCEEVGSMKFSIMPRSAKQNPQDREKLAYVLPEYFSGE</sequence>
<keyword evidence="12" id="KW-0963">Cytoplasm</keyword>
<dbReference type="GeneID" id="59375451"/>
<evidence type="ECO:0000256" key="8">
    <source>
        <dbReference type="ARBA" id="ARBA00023001"/>
    </source>
</evidence>
<keyword evidence="9" id="KW-0119">Carbohydrate metabolism</keyword>
<keyword evidence="6 13" id="KW-0732">Signal</keyword>
<dbReference type="Proteomes" id="UP000623687">
    <property type="component" value="Unassembled WGS sequence"/>
</dbReference>
<evidence type="ECO:0000256" key="2">
    <source>
        <dbReference type="ARBA" id="ARBA00006044"/>
    </source>
</evidence>
<dbReference type="CDD" id="cd07999">
    <property type="entry name" value="GH7_CBH_EG"/>
    <property type="match status" value="1"/>
</dbReference>
<keyword evidence="8" id="KW-0136">Cellulose degradation</keyword>
<proteinExistence type="inferred from homology"/>
<comment type="subunit">
    <text evidence="12">Homotrimer.</text>
</comment>
<feature type="chain" id="PRO_5034017516" description="S-methyl-5'-thioadenosine phosphorylase" evidence="13">
    <location>
        <begin position="19"/>
        <end position="834"/>
    </location>
</feature>
<dbReference type="GO" id="GO:0005737">
    <property type="term" value="C:cytoplasm"/>
    <property type="evidence" value="ECO:0007669"/>
    <property type="project" value="UniProtKB-SubCell"/>
</dbReference>
<dbReference type="GO" id="GO:0005634">
    <property type="term" value="C:nucleus"/>
    <property type="evidence" value="ECO:0007669"/>
    <property type="project" value="UniProtKB-SubCell"/>
</dbReference>
<dbReference type="InterPro" id="IPR000845">
    <property type="entry name" value="Nucleoside_phosphorylase_d"/>
</dbReference>
<dbReference type="InterPro" id="IPR010044">
    <property type="entry name" value="MTAP"/>
</dbReference>
<evidence type="ECO:0000256" key="10">
    <source>
        <dbReference type="ARBA" id="ARBA00023295"/>
    </source>
</evidence>
<name>A0A8H7DT42_PLEOS</name>
<dbReference type="PRINTS" id="PR00734">
    <property type="entry name" value="GLHYDRLASE7"/>
</dbReference>
<dbReference type="UniPathway" id="UPA00904">
    <property type="reaction ID" value="UER00873"/>
</dbReference>
<feature type="binding site" evidence="12">
    <location>
        <position position="720"/>
    </location>
    <ligand>
        <name>phosphate</name>
        <dbReference type="ChEBI" id="CHEBI:43474"/>
    </ligand>
</feature>
<evidence type="ECO:0000256" key="4">
    <source>
        <dbReference type="ARBA" id="ARBA00022679"/>
    </source>
</evidence>
<evidence type="ECO:0000256" key="9">
    <source>
        <dbReference type="ARBA" id="ARBA00023277"/>
    </source>
</evidence>
<keyword evidence="7" id="KW-0378">Hydrolase</keyword>
<feature type="site" description="Important for substrate specificity" evidence="12">
    <location>
        <position position="756"/>
    </location>
</feature>
<dbReference type="Pfam" id="PF01048">
    <property type="entry name" value="PNP_UDP_1"/>
    <property type="match status" value="1"/>
</dbReference>
<keyword evidence="10" id="KW-0326">Glycosidase</keyword>
<evidence type="ECO:0000256" key="12">
    <source>
        <dbReference type="HAMAP-Rule" id="MF_03155"/>
    </source>
</evidence>
<dbReference type="SUPFAM" id="SSF49899">
    <property type="entry name" value="Concanavalin A-like lectins/glucanases"/>
    <property type="match status" value="1"/>
</dbReference>
<dbReference type="GO" id="GO:0017061">
    <property type="term" value="F:S-methyl-5-thioadenosine phosphorylase activity"/>
    <property type="evidence" value="ECO:0007669"/>
    <property type="project" value="UniProtKB-UniRule"/>
</dbReference>
<keyword evidence="11" id="KW-0624">Polysaccharide degradation</keyword>
<dbReference type="GO" id="GO:0030245">
    <property type="term" value="P:cellulose catabolic process"/>
    <property type="evidence" value="ECO:0007669"/>
    <property type="project" value="UniProtKB-KW"/>
</dbReference>
<keyword evidence="12" id="KW-0539">Nucleus</keyword>
<comment type="catalytic activity">
    <reaction evidence="1">
        <text>Hydrolysis of (1-&gt;4)-beta-D-glucosidic linkages in cellulose and cellotetraose, releasing cellobiose from the non-reducing ends of the chains.</text>
        <dbReference type="EC" id="3.2.1.91"/>
    </reaction>
</comment>
<dbReference type="GO" id="GO:0019509">
    <property type="term" value="P:L-methionine salvage from methylthioadenosine"/>
    <property type="evidence" value="ECO:0007669"/>
    <property type="project" value="UniProtKB-UniRule"/>
</dbReference>
<evidence type="ECO:0000256" key="11">
    <source>
        <dbReference type="ARBA" id="ARBA00023326"/>
    </source>
</evidence>
<feature type="binding site" evidence="12">
    <location>
        <position position="537"/>
    </location>
    <ligand>
        <name>phosphate</name>
        <dbReference type="ChEBI" id="CHEBI:43474"/>
    </ligand>
</feature>
<feature type="binding site" evidence="12">
    <location>
        <begin position="580"/>
        <end position="581"/>
    </location>
    <ligand>
        <name>phosphate</name>
        <dbReference type="ChEBI" id="CHEBI:43474"/>
    </ligand>
</feature>
<feature type="domain" description="Nucleoside phosphorylase" evidence="14">
    <location>
        <begin position="531"/>
        <end position="776"/>
    </location>
</feature>
<feature type="site" description="Important for substrate specificity" evidence="12">
    <location>
        <position position="701"/>
    </location>
</feature>
<feature type="binding site" evidence="12">
    <location>
        <position position="719"/>
    </location>
    <ligand>
        <name>substrate</name>
    </ligand>
</feature>
<keyword evidence="4 12" id="KW-0808">Transferase</keyword>
<evidence type="ECO:0000259" key="14">
    <source>
        <dbReference type="Pfam" id="PF01048"/>
    </source>
</evidence>
<gene>
    <name evidence="15" type="primary">MEU1</name>
    <name evidence="15" type="ORF">PC9H_005633</name>
</gene>
<dbReference type="InterPro" id="IPR037019">
    <property type="entry name" value="Glyco_hydro_7_sf"/>
</dbReference>
<comment type="function">
    <text evidence="12">Catalyzes the reversible phosphorylation of S-methyl-5'-thioadenosine (MTA) to adenine and 5-methylthioribose-1-phosphate. Involved in the breakdown of MTA, a major by-product of polyamine biosynthesis. Responsible for the first step in the methionine salvage pathway after MTA has been generated from S-adenosylmethionine. Has broad substrate specificity with 6-aminopurine nucleosides as preferred substrates.</text>
</comment>
<evidence type="ECO:0000256" key="1">
    <source>
        <dbReference type="ARBA" id="ARBA00001641"/>
    </source>
</evidence>
<dbReference type="Gene3D" id="2.70.100.10">
    <property type="entry name" value="Glycoside hydrolase, family 7, domain"/>
    <property type="match status" value="1"/>
</dbReference>
<comment type="caution">
    <text evidence="15">The sequence shown here is derived from an EMBL/GenBank/DDBJ whole genome shotgun (WGS) entry which is preliminary data.</text>
</comment>
<feature type="signal peptide" evidence="13">
    <location>
        <begin position="1"/>
        <end position="18"/>
    </location>
</feature>
<dbReference type="InterPro" id="IPR035994">
    <property type="entry name" value="Nucleoside_phosphorylase_sf"/>
</dbReference>
<evidence type="ECO:0000256" key="6">
    <source>
        <dbReference type="ARBA" id="ARBA00022729"/>
    </source>
</evidence>
<feature type="binding site" evidence="12">
    <location>
        <begin position="743"/>
        <end position="745"/>
    </location>
    <ligand>
        <name>substrate</name>
    </ligand>
</feature>
<evidence type="ECO:0000256" key="5">
    <source>
        <dbReference type="ARBA" id="ARBA00022726"/>
    </source>
</evidence>
<dbReference type="SUPFAM" id="SSF53167">
    <property type="entry name" value="Purine and uridine phosphorylases"/>
    <property type="match status" value="1"/>
</dbReference>
<feature type="binding site" evidence="12">
    <location>
        <begin position="613"/>
        <end position="614"/>
    </location>
    <ligand>
        <name>phosphate</name>
        <dbReference type="ChEBI" id="CHEBI:43474"/>
    </ligand>
</feature>
<dbReference type="GO" id="GO:0006166">
    <property type="term" value="P:purine ribonucleoside salvage"/>
    <property type="evidence" value="ECO:0007669"/>
    <property type="project" value="UniProtKB-KW"/>
</dbReference>
<dbReference type="OrthoDB" id="431409at2759"/>
<dbReference type="Pfam" id="PF00840">
    <property type="entry name" value="Glyco_hydro_7"/>
    <property type="match status" value="1"/>
</dbReference>